<reference evidence="1" key="1">
    <citation type="submission" date="2022-04" db="EMBL/GenBank/DDBJ databases">
        <authorList>
            <person name="Hwangbo M."/>
            <person name="Wang B."/>
            <person name="Yang S.-H."/>
            <person name="Gill J.J."/>
            <person name="Chu K.-H."/>
            <person name="Young R."/>
        </authorList>
    </citation>
    <scope>NUCLEOTIDE SEQUENCE</scope>
</reference>
<sequence>MTDPWPWETDTPLERARRVARSYREALETANPALCERLDRKVSEFGQTWIQPVEVRWEQLSAKDIENLLGIPATTIRAWASKGRITKLTADDGSPVYMAEEVRSVAAQSRRKAT</sequence>
<dbReference type="Proteomes" id="UP001057085">
    <property type="component" value="Segment"/>
</dbReference>
<dbReference type="EMBL" id="ON191532">
    <property type="protein sequence ID" value="URG17552.1"/>
    <property type="molecule type" value="Genomic_DNA"/>
</dbReference>
<keyword evidence="2" id="KW-1185">Reference proteome</keyword>
<accession>A0A9E7ILX8</accession>
<protein>
    <recommendedName>
        <fullName evidence="3">Helix-turn-helix domain-containing protein</fullName>
    </recommendedName>
</protein>
<gene>
    <name evidence="1" type="ORF">Mbo4_062</name>
</gene>
<evidence type="ECO:0008006" key="3">
    <source>
        <dbReference type="Google" id="ProtNLM"/>
    </source>
</evidence>
<proteinExistence type="predicted"/>
<name>A0A9E7ILX8_9CAUD</name>
<organism evidence="1 2">
    <name type="scientific">Rhodococcus phage Mbo4</name>
    <dbReference type="NCBI Taxonomy" id="2936912"/>
    <lineage>
        <taxon>Viruses</taxon>
        <taxon>Duplodnaviria</taxon>
        <taxon>Heunggongvirae</taxon>
        <taxon>Uroviricota</taxon>
        <taxon>Caudoviricetes</taxon>
        <taxon>Mboquatrovirus</taxon>
        <taxon>Mboquatrovirus Mbo4</taxon>
    </lineage>
</organism>
<evidence type="ECO:0000313" key="2">
    <source>
        <dbReference type="Proteomes" id="UP001057085"/>
    </source>
</evidence>
<evidence type="ECO:0000313" key="1">
    <source>
        <dbReference type="EMBL" id="URG17552.1"/>
    </source>
</evidence>